<dbReference type="Proteomes" id="UP000826656">
    <property type="component" value="Unassembled WGS sequence"/>
</dbReference>
<keyword evidence="3" id="KW-1185">Reference proteome</keyword>
<sequence length="167" mass="20017">MIMGTSANQQKNLASRRVVGNKQSKHEWMVRERNKYGHIEGEIDYQDKNTFEALREEEEHEQVDDKSINVVEGSTKEWVNRNLAVSNKNQKIRKGKNLGRKENQVNKRRRIIHKGKKRFQVRKERKTKHMKAARQCHHNVKKVRKLESSRMKKLRMGKVMKRCMREQ</sequence>
<accession>A0ABQ7TTC3</accession>
<reference evidence="2 3" key="1">
    <citation type="journal article" date="2021" name="bioRxiv">
        <title>Chromosome-scale and haplotype-resolved genome assembly of a tetraploid potato cultivar.</title>
        <authorList>
            <person name="Sun H."/>
            <person name="Jiao W.-B."/>
            <person name="Krause K."/>
            <person name="Campoy J.A."/>
            <person name="Goel M."/>
            <person name="Folz-Donahue K."/>
            <person name="Kukat C."/>
            <person name="Huettel B."/>
            <person name="Schneeberger K."/>
        </authorList>
    </citation>
    <scope>NUCLEOTIDE SEQUENCE [LARGE SCALE GENOMIC DNA]</scope>
    <source>
        <strain evidence="2">SolTubOtavaFocal</strain>
        <tissue evidence="2">Leaves</tissue>
    </source>
</reference>
<protein>
    <submittedName>
        <fullName evidence="2">Uncharacterized protein</fullName>
    </submittedName>
</protein>
<evidence type="ECO:0000313" key="3">
    <source>
        <dbReference type="Proteomes" id="UP000826656"/>
    </source>
</evidence>
<name>A0ABQ7TTC3_SOLTU</name>
<feature type="region of interest" description="Disordered" evidence="1">
    <location>
        <begin position="1"/>
        <end position="25"/>
    </location>
</feature>
<dbReference type="EMBL" id="JAIVGD010000028">
    <property type="protein sequence ID" value="KAH0737423.1"/>
    <property type="molecule type" value="Genomic_DNA"/>
</dbReference>
<evidence type="ECO:0000313" key="2">
    <source>
        <dbReference type="EMBL" id="KAH0737423.1"/>
    </source>
</evidence>
<gene>
    <name evidence="2" type="ORF">KY290_036128</name>
</gene>
<organism evidence="2 3">
    <name type="scientific">Solanum tuberosum</name>
    <name type="common">Potato</name>
    <dbReference type="NCBI Taxonomy" id="4113"/>
    <lineage>
        <taxon>Eukaryota</taxon>
        <taxon>Viridiplantae</taxon>
        <taxon>Streptophyta</taxon>
        <taxon>Embryophyta</taxon>
        <taxon>Tracheophyta</taxon>
        <taxon>Spermatophyta</taxon>
        <taxon>Magnoliopsida</taxon>
        <taxon>eudicotyledons</taxon>
        <taxon>Gunneridae</taxon>
        <taxon>Pentapetalae</taxon>
        <taxon>asterids</taxon>
        <taxon>lamiids</taxon>
        <taxon>Solanales</taxon>
        <taxon>Solanaceae</taxon>
        <taxon>Solanoideae</taxon>
        <taxon>Solaneae</taxon>
        <taxon>Solanum</taxon>
    </lineage>
</organism>
<comment type="caution">
    <text evidence="2">The sequence shown here is derived from an EMBL/GenBank/DDBJ whole genome shotgun (WGS) entry which is preliminary data.</text>
</comment>
<proteinExistence type="predicted"/>
<evidence type="ECO:0000256" key="1">
    <source>
        <dbReference type="SAM" id="MobiDB-lite"/>
    </source>
</evidence>
<feature type="compositionally biased region" description="Polar residues" evidence="1">
    <location>
        <begin position="1"/>
        <end position="13"/>
    </location>
</feature>